<evidence type="ECO:0000313" key="5">
    <source>
        <dbReference type="EMBL" id="RXM35429.1"/>
    </source>
</evidence>
<organism evidence="5 6">
    <name type="scientific">Acipenser ruthenus</name>
    <name type="common">Sterlet sturgeon</name>
    <dbReference type="NCBI Taxonomy" id="7906"/>
    <lineage>
        <taxon>Eukaryota</taxon>
        <taxon>Metazoa</taxon>
        <taxon>Chordata</taxon>
        <taxon>Craniata</taxon>
        <taxon>Vertebrata</taxon>
        <taxon>Euteleostomi</taxon>
        <taxon>Actinopterygii</taxon>
        <taxon>Chondrostei</taxon>
        <taxon>Acipenseriformes</taxon>
        <taxon>Acipenseridae</taxon>
        <taxon>Acipenser</taxon>
    </lineage>
</organism>
<dbReference type="PIRSF" id="PIRSF037309">
    <property type="entry name" value="PP2A_PR55"/>
    <property type="match status" value="1"/>
</dbReference>
<dbReference type="PRINTS" id="PR00600">
    <property type="entry name" value="PP2APR55"/>
</dbReference>
<dbReference type="SUPFAM" id="SSF50978">
    <property type="entry name" value="WD40 repeat-like"/>
    <property type="match status" value="1"/>
</dbReference>
<dbReference type="InterPro" id="IPR036322">
    <property type="entry name" value="WD40_repeat_dom_sf"/>
</dbReference>
<dbReference type="GO" id="GO:0019888">
    <property type="term" value="F:protein phosphatase regulator activity"/>
    <property type="evidence" value="ECO:0007669"/>
    <property type="project" value="InterPro"/>
</dbReference>
<evidence type="ECO:0000256" key="4">
    <source>
        <dbReference type="RuleBase" id="RU331113"/>
    </source>
</evidence>
<dbReference type="Gene3D" id="2.130.10.10">
    <property type="entry name" value="YVTN repeat-like/Quinoprotein amine dehydrogenase"/>
    <property type="match status" value="1"/>
</dbReference>
<dbReference type="SMART" id="SM00320">
    <property type="entry name" value="WD40"/>
    <property type="match status" value="6"/>
</dbReference>
<evidence type="ECO:0000256" key="2">
    <source>
        <dbReference type="ARBA" id="ARBA00022574"/>
    </source>
</evidence>
<evidence type="ECO:0000256" key="1">
    <source>
        <dbReference type="ARBA" id="ARBA00008259"/>
    </source>
</evidence>
<dbReference type="InterPro" id="IPR000009">
    <property type="entry name" value="PP2A_PR55"/>
</dbReference>
<proteinExistence type="inferred from homology"/>
<comment type="caution">
    <text evidence="5">The sequence shown here is derived from an EMBL/GenBank/DDBJ whole genome shotgun (WGS) entry which is preliminary data.</text>
</comment>
<dbReference type="AlphaFoldDB" id="A0A444UJT7"/>
<keyword evidence="2 4" id="KW-0853">WD repeat</keyword>
<sequence length="419" mass="48485">MAGVGGGNDFQWCFSQVKGAIDEDVAEADIISTVEFNYSGDLLATGDKGGRVVIFQREQESKNRPHSRGEYNVYSTFQSHEPEFDYLKSLEIEEKINKIRWLPQQNAAHSLLSTNDKTIKLWKISERDKKAEGYNLKEEDGRLRDPFRITSLRVPVLQPMDLMVEASPRRIFANAHTYHINSISVNSDHETYLSADDLRINLWHLEITDRSFSILFCSSKGTIRLCDMRAAALCDRHTKFFEEPEDPSSRSFFSEIISSISDVKFSHSGRYMMTRDYLSVKVWDLNMENRPVETYQVHEYLRSKLCSLYENDCIFDKFECCWNGTDSAIMTGSYNNFFRMFDRNTRRDITLEASRESSKPRGILKPRKVCTGGKRKKDEISVDSLDFNKKILHTAWHPKENVIAVAATNNLYIFQDKMN</sequence>
<dbReference type="EMBL" id="SCEB01214422">
    <property type="protein sequence ID" value="RXM35429.1"/>
    <property type="molecule type" value="Genomic_DNA"/>
</dbReference>
<accession>A0A444UJT7</accession>
<gene>
    <name evidence="5" type="ORF">EOD39_4093</name>
</gene>
<dbReference type="FunFam" id="2.130.10.10:FF:003558">
    <property type="entry name" value="Serine/threonine-protein phosphatase 2A 55 kDa regulatory subunit B"/>
    <property type="match status" value="1"/>
</dbReference>
<dbReference type="InterPro" id="IPR015943">
    <property type="entry name" value="WD40/YVTN_repeat-like_dom_sf"/>
</dbReference>
<dbReference type="Proteomes" id="UP000289886">
    <property type="component" value="Unassembled WGS sequence"/>
</dbReference>
<name>A0A444UJT7_ACIRT</name>
<keyword evidence="3 4" id="KW-0677">Repeat</keyword>
<dbReference type="PROSITE" id="PS01024">
    <property type="entry name" value="PR55_1"/>
    <property type="match status" value="1"/>
</dbReference>
<dbReference type="PANTHER" id="PTHR11871">
    <property type="entry name" value="PROTEIN PHOSPHATASE PP2A REGULATORY SUBUNIT B"/>
    <property type="match status" value="1"/>
</dbReference>
<dbReference type="PROSITE" id="PS01025">
    <property type="entry name" value="PR55_2"/>
    <property type="match status" value="1"/>
</dbReference>
<keyword evidence="6" id="KW-1185">Reference proteome</keyword>
<dbReference type="InterPro" id="IPR001680">
    <property type="entry name" value="WD40_rpt"/>
</dbReference>
<evidence type="ECO:0000256" key="3">
    <source>
        <dbReference type="ARBA" id="ARBA00022737"/>
    </source>
</evidence>
<dbReference type="InterPro" id="IPR018067">
    <property type="entry name" value="PP2A_PR55_CS"/>
</dbReference>
<protein>
    <recommendedName>
        <fullName evidence="4">Serine/threonine-protein phosphatase 2A 55 kDa regulatory subunit B</fullName>
    </recommendedName>
</protein>
<dbReference type="GO" id="GO:0000159">
    <property type="term" value="C:protein phosphatase type 2A complex"/>
    <property type="evidence" value="ECO:0007669"/>
    <property type="project" value="UniProtKB-UniRule"/>
</dbReference>
<evidence type="ECO:0000313" key="6">
    <source>
        <dbReference type="Proteomes" id="UP000289886"/>
    </source>
</evidence>
<comment type="similarity">
    <text evidence="1 4">Belongs to the phosphatase 2A regulatory subunit B family.</text>
</comment>
<reference evidence="5 6" key="1">
    <citation type="submission" date="2019-01" db="EMBL/GenBank/DDBJ databases">
        <title>Draft Genome and Complete Hox-Cluster Characterization of the Sterlet Sturgeon (Acipenser ruthenus).</title>
        <authorList>
            <person name="Wei Q."/>
        </authorList>
    </citation>
    <scope>NUCLEOTIDE SEQUENCE [LARGE SCALE GENOMIC DNA]</scope>
    <source>
        <strain evidence="5">WHYD16114868_AA</strain>
        <tissue evidence="5">Blood</tissue>
    </source>
</reference>